<evidence type="ECO:0000313" key="2">
    <source>
        <dbReference type="EMBL" id="GCB85481.1"/>
    </source>
</evidence>
<accession>A0A401QJC7</accession>
<comment type="caution">
    <text evidence="2">The sequence shown here is derived from an EMBL/GenBank/DDBJ whole genome shotgun (WGS) entry which is preliminary data.</text>
</comment>
<feature type="region of interest" description="Disordered" evidence="1">
    <location>
        <begin position="24"/>
        <end position="84"/>
    </location>
</feature>
<reference evidence="2 3" key="1">
    <citation type="journal article" date="2018" name="Nat. Ecol. Evol.">
        <title>Shark genomes provide insights into elasmobranch evolution and the origin of vertebrates.</title>
        <authorList>
            <person name="Hara Y"/>
            <person name="Yamaguchi K"/>
            <person name="Onimaru K"/>
            <person name="Kadota M"/>
            <person name="Koyanagi M"/>
            <person name="Keeley SD"/>
            <person name="Tatsumi K"/>
            <person name="Tanaka K"/>
            <person name="Motone F"/>
            <person name="Kageyama Y"/>
            <person name="Nozu R"/>
            <person name="Adachi N"/>
            <person name="Nishimura O"/>
            <person name="Nakagawa R"/>
            <person name="Tanegashima C"/>
            <person name="Kiyatake I"/>
            <person name="Matsumoto R"/>
            <person name="Murakumo K"/>
            <person name="Nishida K"/>
            <person name="Terakita A"/>
            <person name="Kuratani S"/>
            <person name="Sato K"/>
            <person name="Hyodo S Kuraku.S."/>
        </authorList>
    </citation>
    <scope>NUCLEOTIDE SEQUENCE [LARGE SCALE GENOMIC DNA]</scope>
</reference>
<proteinExistence type="predicted"/>
<protein>
    <submittedName>
        <fullName evidence="2">Uncharacterized protein</fullName>
    </submittedName>
</protein>
<gene>
    <name evidence="2" type="ORF">scyTo_0026126</name>
</gene>
<dbReference type="STRING" id="75743.A0A401QJC7"/>
<evidence type="ECO:0000313" key="3">
    <source>
        <dbReference type="Proteomes" id="UP000288216"/>
    </source>
</evidence>
<name>A0A401QJC7_SCYTO</name>
<dbReference type="EMBL" id="BFAA01161728">
    <property type="protein sequence ID" value="GCB85481.1"/>
    <property type="molecule type" value="Genomic_DNA"/>
</dbReference>
<dbReference type="Proteomes" id="UP000288216">
    <property type="component" value="Unassembled WGS sequence"/>
</dbReference>
<sequence>MKNHKKSKKHRELVALLRQQLEAEEEELCEWSGEGRGDEEDLPEGRGGEDGSPGAEEDSPEGRGGEEDSPEGGSGEEGSPEAAL</sequence>
<feature type="non-terminal residue" evidence="2">
    <location>
        <position position="84"/>
    </location>
</feature>
<keyword evidence="3" id="KW-1185">Reference proteome</keyword>
<dbReference type="AlphaFoldDB" id="A0A401QJC7"/>
<evidence type="ECO:0000256" key="1">
    <source>
        <dbReference type="SAM" id="MobiDB-lite"/>
    </source>
</evidence>
<organism evidence="2 3">
    <name type="scientific">Scyliorhinus torazame</name>
    <name type="common">Cloudy catshark</name>
    <name type="synonym">Catulus torazame</name>
    <dbReference type="NCBI Taxonomy" id="75743"/>
    <lineage>
        <taxon>Eukaryota</taxon>
        <taxon>Metazoa</taxon>
        <taxon>Chordata</taxon>
        <taxon>Craniata</taxon>
        <taxon>Vertebrata</taxon>
        <taxon>Chondrichthyes</taxon>
        <taxon>Elasmobranchii</taxon>
        <taxon>Galeomorphii</taxon>
        <taxon>Galeoidea</taxon>
        <taxon>Carcharhiniformes</taxon>
        <taxon>Scyliorhinidae</taxon>
        <taxon>Scyliorhinus</taxon>
    </lineage>
</organism>